<name>A0A9N9LS67_9HELO</name>
<dbReference type="AlphaFoldDB" id="A0A9N9LS67"/>
<gene>
    <name evidence="1" type="ORF">HYALB_00005225</name>
</gene>
<dbReference type="Proteomes" id="UP000701801">
    <property type="component" value="Unassembled WGS sequence"/>
</dbReference>
<protein>
    <submittedName>
        <fullName evidence="1">Uncharacterized protein</fullName>
    </submittedName>
</protein>
<proteinExistence type="predicted"/>
<reference evidence="1" key="1">
    <citation type="submission" date="2021-07" db="EMBL/GenBank/DDBJ databases">
        <authorList>
            <person name="Durling M."/>
        </authorList>
    </citation>
    <scope>NUCLEOTIDE SEQUENCE</scope>
</reference>
<organism evidence="1 2">
    <name type="scientific">Hymenoscyphus albidus</name>
    <dbReference type="NCBI Taxonomy" id="595503"/>
    <lineage>
        <taxon>Eukaryota</taxon>
        <taxon>Fungi</taxon>
        <taxon>Dikarya</taxon>
        <taxon>Ascomycota</taxon>
        <taxon>Pezizomycotina</taxon>
        <taxon>Leotiomycetes</taxon>
        <taxon>Helotiales</taxon>
        <taxon>Helotiaceae</taxon>
        <taxon>Hymenoscyphus</taxon>
    </lineage>
</organism>
<sequence length="76" mass="8749">MPAKRELARFTSTAKEMNFVAPADNVLPEYYAMLRWLFLLSKFDSSSLSRSEVDVVKVRAKTTRGENMERFGTENL</sequence>
<dbReference type="EMBL" id="CAJVRM010000285">
    <property type="protein sequence ID" value="CAG8978888.1"/>
    <property type="molecule type" value="Genomic_DNA"/>
</dbReference>
<evidence type="ECO:0000313" key="2">
    <source>
        <dbReference type="Proteomes" id="UP000701801"/>
    </source>
</evidence>
<evidence type="ECO:0000313" key="1">
    <source>
        <dbReference type="EMBL" id="CAG8978888.1"/>
    </source>
</evidence>
<accession>A0A9N9LS67</accession>
<comment type="caution">
    <text evidence="1">The sequence shown here is derived from an EMBL/GenBank/DDBJ whole genome shotgun (WGS) entry which is preliminary data.</text>
</comment>
<keyword evidence="2" id="KW-1185">Reference proteome</keyword>